<dbReference type="Gene3D" id="3.40.50.300">
    <property type="entry name" value="P-loop containing nucleotide triphosphate hydrolases"/>
    <property type="match status" value="1"/>
</dbReference>
<dbReference type="Pfam" id="PF22042">
    <property type="entry name" value="EF-G_D2"/>
    <property type="match status" value="1"/>
</dbReference>
<dbReference type="GO" id="GO:0005525">
    <property type="term" value="F:GTP binding"/>
    <property type="evidence" value="ECO:0007669"/>
    <property type="project" value="UniProtKB-KW"/>
</dbReference>
<dbReference type="CDD" id="cd04170">
    <property type="entry name" value="EF-G_bact"/>
    <property type="match status" value="1"/>
</dbReference>
<evidence type="ECO:0000313" key="4">
    <source>
        <dbReference type="EMBL" id="CUS54906.1"/>
    </source>
</evidence>
<dbReference type="Gene3D" id="2.40.30.10">
    <property type="entry name" value="Translation factors"/>
    <property type="match status" value="1"/>
</dbReference>
<dbReference type="InterPro" id="IPR035649">
    <property type="entry name" value="EFG_V"/>
</dbReference>
<dbReference type="Pfam" id="PF00009">
    <property type="entry name" value="GTP_EFTU"/>
    <property type="match status" value="1"/>
</dbReference>
<dbReference type="InterPro" id="IPR000640">
    <property type="entry name" value="EFG_V-like"/>
</dbReference>
<dbReference type="InterPro" id="IPR000795">
    <property type="entry name" value="T_Tr_GTP-bd_dom"/>
</dbReference>
<keyword evidence="4" id="KW-0648">Protein biosynthesis</keyword>
<dbReference type="PANTHER" id="PTHR43261:SF6">
    <property type="entry name" value="ELONGATION FACTOR G-LIKE PROTEIN"/>
    <property type="match status" value="1"/>
</dbReference>
<gene>
    <name evidence="4" type="ORF">MGWOODY_XGa1896</name>
</gene>
<organism evidence="4">
    <name type="scientific">hydrothermal vent metagenome</name>
    <dbReference type="NCBI Taxonomy" id="652676"/>
    <lineage>
        <taxon>unclassified sequences</taxon>
        <taxon>metagenomes</taxon>
        <taxon>ecological metagenomes</taxon>
    </lineage>
</organism>
<dbReference type="PRINTS" id="PR00315">
    <property type="entry name" value="ELONGATNFCT"/>
</dbReference>
<dbReference type="Pfam" id="PF14492">
    <property type="entry name" value="EFG_III"/>
    <property type="match status" value="1"/>
</dbReference>
<dbReference type="SUPFAM" id="SSF54980">
    <property type="entry name" value="EF-G C-terminal domain-like"/>
    <property type="match status" value="2"/>
</dbReference>
<protein>
    <submittedName>
        <fullName evidence="4">Translation elongation factor G-related protein</fullName>
    </submittedName>
</protein>
<keyword evidence="2" id="KW-0342">GTP-binding</keyword>
<dbReference type="FunFam" id="3.30.70.240:FF:000001">
    <property type="entry name" value="Elongation factor G"/>
    <property type="match status" value="1"/>
</dbReference>
<dbReference type="NCBIfam" id="TIGR00231">
    <property type="entry name" value="small_GTP"/>
    <property type="match status" value="1"/>
</dbReference>
<dbReference type="NCBIfam" id="NF009891">
    <property type="entry name" value="PRK13351.1-1"/>
    <property type="match status" value="1"/>
</dbReference>
<dbReference type="Gene3D" id="3.30.70.240">
    <property type="match status" value="1"/>
</dbReference>
<dbReference type="SUPFAM" id="SSF52540">
    <property type="entry name" value="P-loop containing nucleoside triphosphate hydrolases"/>
    <property type="match status" value="1"/>
</dbReference>
<dbReference type="SUPFAM" id="SSF54211">
    <property type="entry name" value="Ribosomal protein S5 domain 2-like"/>
    <property type="match status" value="1"/>
</dbReference>
<evidence type="ECO:0000256" key="1">
    <source>
        <dbReference type="ARBA" id="ARBA00022741"/>
    </source>
</evidence>
<dbReference type="Pfam" id="PF00679">
    <property type="entry name" value="EFG_C"/>
    <property type="match status" value="1"/>
</dbReference>
<dbReference type="AlphaFoldDB" id="A0A170PSD1"/>
<dbReference type="CDD" id="cd16262">
    <property type="entry name" value="EFG_III"/>
    <property type="match status" value="1"/>
</dbReference>
<feature type="domain" description="Tr-type G" evidence="3">
    <location>
        <begin position="6"/>
        <end position="261"/>
    </location>
</feature>
<evidence type="ECO:0000256" key="2">
    <source>
        <dbReference type="ARBA" id="ARBA00023134"/>
    </source>
</evidence>
<keyword evidence="1" id="KW-0547">Nucleotide-binding</keyword>
<dbReference type="InterPro" id="IPR035647">
    <property type="entry name" value="EFG_III/V"/>
</dbReference>
<dbReference type="Pfam" id="PF03764">
    <property type="entry name" value="EFG_IV"/>
    <property type="match status" value="1"/>
</dbReference>
<evidence type="ECO:0000259" key="3">
    <source>
        <dbReference type="PROSITE" id="PS51722"/>
    </source>
</evidence>
<dbReference type="InterPro" id="IPR009000">
    <property type="entry name" value="Transl_B-barrel_sf"/>
</dbReference>
<dbReference type="InterPro" id="IPR047872">
    <property type="entry name" value="EFG_IV"/>
</dbReference>
<keyword evidence="4" id="KW-0251">Elongation factor</keyword>
<name>A0A170PSD1_9ZZZZ</name>
<dbReference type="InterPro" id="IPR009022">
    <property type="entry name" value="EFG_III"/>
</dbReference>
<dbReference type="SMART" id="SM00838">
    <property type="entry name" value="EFG_C"/>
    <property type="match status" value="1"/>
</dbReference>
<dbReference type="InterPro" id="IPR005517">
    <property type="entry name" value="Transl_elong_EFG/EF2_IV"/>
</dbReference>
<dbReference type="PANTHER" id="PTHR43261">
    <property type="entry name" value="TRANSLATION ELONGATION FACTOR G-RELATED"/>
    <property type="match status" value="1"/>
</dbReference>
<dbReference type="InterPro" id="IPR041095">
    <property type="entry name" value="EFG_II"/>
</dbReference>
<dbReference type="GO" id="GO:0032790">
    <property type="term" value="P:ribosome disassembly"/>
    <property type="evidence" value="ECO:0007669"/>
    <property type="project" value="TreeGrafter"/>
</dbReference>
<dbReference type="InterPro" id="IPR053905">
    <property type="entry name" value="EF-G-like_DII"/>
</dbReference>
<dbReference type="EMBL" id="CZRL01000106">
    <property type="protein sequence ID" value="CUS54906.1"/>
    <property type="molecule type" value="Genomic_DNA"/>
</dbReference>
<accession>A0A170PSD1</accession>
<dbReference type="PROSITE" id="PS51722">
    <property type="entry name" value="G_TR_2"/>
    <property type="match status" value="1"/>
</dbReference>
<dbReference type="GO" id="GO:0003746">
    <property type="term" value="F:translation elongation factor activity"/>
    <property type="evidence" value="ECO:0007669"/>
    <property type="project" value="UniProtKB-KW"/>
</dbReference>
<dbReference type="Gene3D" id="3.30.230.10">
    <property type="match status" value="1"/>
</dbReference>
<dbReference type="InterPro" id="IPR027417">
    <property type="entry name" value="P-loop_NTPase"/>
</dbReference>
<dbReference type="CDD" id="cd03713">
    <property type="entry name" value="EFG_mtEFG_C"/>
    <property type="match status" value="1"/>
</dbReference>
<dbReference type="InterPro" id="IPR020568">
    <property type="entry name" value="Ribosomal_Su5_D2-typ_SF"/>
</dbReference>
<dbReference type="GO" id="GO:0003924">
    <property type="term" value="F:GTPase activity"/>
    <property type="evidence" value="ECO:0007669"/>
    <property type="project" value="InterPro"/>
</dbReference>
<dbReference type="SUPFAM" id="SSF50447">
    <property type="entry name" value="Translation proteins"/>
    <property type="match status" value="1"/>
</dbReference>
<dbReference type="InterPro" id="IPR005225">
    <property type="entry name" value="Small_GTP-bd"/>
</dbReference>
<dbReference type="Gene3D" id="3.30.70.870">
    <property type="entry name" value="Elongation Factor G (Translational Gtpase), domain 3"/>
    <property type="match status" value="1"/>
</dbReference>
<dbReference type="SMART" id="SM00889">
    <property type="entry name" value="EFG_IV"/>
    <property type="match status" value="1"/>
</dbReference>
<proteinExistence type="predicted"/>
<dbReference type="CDD" id="cd01434">
    <property type="entry name" value="EFG_mtEFG1_IV"/>
    <property type="match status" value="1"/>
</dbReference>
<sequence>MAYTTEGIRNLALVGHAGSGKTTLAESLLLDAGVINEVGVVEKGSTVTDFDELEQKHLHSLTAALASYDYGDTHINLIDTPGYPDFIGPTLSVLGAVETIAIVVNAQNGVESSTRRMMEAVKQRNLCAMIVVNRIDAEDVDLEAVYAQIQESLGSECLAVNLPTSNGSDVVDCFFGTEGESDISSVEDAHTAIVDQTVELDDDLMTAYLDQGEVAPEQLHDPFEQAMRERHVVPVCFVSSKTSSGVRALNEFICKMLPSPLEGNAPRFVNGSGDEGERYDVVPDASKPVLGHVFKISFDPFVGRQAVFRLYQGTIKKDAQVFLKDSRKGLKVGNLSSCLGKKLSDSAAAIPGDIMLISKAEGFAYDAVVRDAHDDNDIQLEAVALPTPMVGVSIAPKSRGDEQKIAEVLTKLTESDPCFRIERNPAANETVLRGMGDLHLRMAVERMSVQYAVEVETAVPTIPYRETIGKSAEGHAKHKKQTGGAGQFGEVYLRIEPLGRGEGFDFVNKIVGGVIPAQFIPAIEKGVQSVLEGGAVAGFPMQDIRVSVYDGKYHAVDSKEVAFVAAGRKAFIEAVSKAGPVVLEPIVDLEVTVPADNMGDITGDLSSRRGRVSSTDSMPGGMISIIGQVPLAEMDDYQSRLKSMTGGEGSYTLEFSAYDPAPGDVQKKLSGAFQHAEED</sequence>
<dbReference type="FunFam" id="3.30.230.10:FF:000003">
    <property type="entry name" value="Elongation factor G"/>
    <property type="match status" value="1"/>
</dbReference>
<dbReference type="InterPro" id="IPR014721">
    <property type="entry name" value="Ribsml_uS5_D2-typ_fold_subgr"/>
</dbReference>
<reference evidence="4" key="1">
    <citation type="submission" date="2015-10" db="EMBL/GenBank/DDBJ databases">
        <authorList>
            <person name="Gilbert D.G."/>
        </authorList>
    </citation>
    <scope>NUCLEOTIDE SEQUENCE</scope>
</reference>
<dbReference type="NCBIfam" id="NF009381">
    <property type="entry name" value="PRK12740.1-5"/>
    <property type="match status" value="1"/>
</dbReference>